<dbReference type="InterPro" id="IPR036034">
    <property type="entry name" value="PDZ_sf"/>
</dbReference>
<dbReference type="Gene3D" id="2.30.42.10">
    <property type="match status" value="1"/>
</dbReference>
<evidence type="ECO:0000313" key="4">
    <source>
        <dbReference type="Proteomes" id="UP000267027"/>
    </source>
</evidence>
<feature type="compositionally biased region" description="Low complexity" evidence="1">
    <location>
        <begin position="110"/>
        <end position="125"/>
    </location>
</feature>
<evidence type="ECO:0000259" key="2">
    <source>
        <dbReference type="PROSITE" id="PS50106"/>
    </source>
</evidence>
<feature type="compositionally biased region" description="Gly residues" evidence="1">
    <location>
        <begin position="98"/>
        <end position="109"/>
    </location>
</feature>
<keyword evidence="4" id="KW-1185">Reference proteome</keyword>
<evidence type="ECO:0000256" key="1">
    <source>
        <dbReference type="SAM" id="MobiDB-lite"/>
    </source>
</evidence>
<accession>A0A158PFN8</accession>
<dbReference type="SUPFAM" id="SSF50156">
    <property type="entry name" value="PDZ domain-like"/>
    <property type="match status" value="1"/>
</dbReference>
<dbReference type="Pfam" id="PF00595">
    <property type="entry name" value="PDZ"/>
    <property type="match status" value="1"/>
</dbReference>
<dbReference type="WBParaSite" id="ACOC_0000423301-mRNA-1">
    <property type="protein sequence ID" value="ACOC_0000423301-mRNA-1"/>
    <property type="gene ID" value="ACOC_0000423301"/>
</dbReference>
<dbReference type="STRING" id="334426.A0A158PFN8"/>
<feature type="compositionally biased region" description="Basic and acidic residues" evidence="1">
    <location>
        <begin position="126"/>
        <end position="143"/>
    </location>
</feature>
<gene>
    <name evidence="3" type="ORF">ACOC_LOCUS4234</name>
</gene>
<feature type="compositionally biased region" description="Basic and acidic residues" evidence="1">
    <location>
        <begin position="86"/>
        <end position="97"/>
    </location>
</feature>
<evidence type="ECO:0000313" key="5">
    <source>
        <dbReference type="WBParaSite" id="ACOC_0000423301-mRNA-1"/>
    </source>
</evidence>
<dbReference type="Proteomes" id="UP000267027">
    <property type="component" value="Unassembled WGS sequence"/>
</dbReference>
<dbReference type="PROSITE" id="PS50106">
    <property type="entry name" value="PDZ"/>
    <property type="match status" value="1"/>
</dbReference>
<dbReference type="PANTHER" id="PTHR19964">
    <property type="entry name" value="MULTIPLE PDZ DOMAIN PROTEIN"/>
    <property type="match status" value="1"/>
</dbReference>
<dbReference type="EMBL" id="UYYA01003809">
    <property type="protein sequence ID" value="VDM55819.1"/>
    <property type="molecule type" value="Genomic_DNA"/>
</dbReference>
<dbReference type="AlphaFoldDB" id="A0A158PFN8"/>
<sequence length="473" mass="51508">MTTKVEPPTFRVCDQQGWLVDHSLRDHELICDRLRTCAMARHLMKQITRLKEQSREMKKVCSKRRTATSRALQVGIPATDRGPHRRAGDGPRKHATDGGRGCDTGGRGSGAWRRAAAGPGAAGSRVPRDCRAIREPHPGDRCRSRVRQHGGAAPSLTLPPQHTPSAIPYHIKFHATFACFPSNASNRFAHTLAVILFVVTFERLALLDVTLSLSPTAQSSSSYSDAQNASGTCRYGNFATNLAKYLLDIIPFTCLFFCTSVYRSAVLRLRGPACVDLARVELRCDVGELLLEAFKLGNQTKIRLLNDLGVRRAGHRRVLDPADSICLAPVAPFGSYFPYDGCPSTRPDLTWPLGRHDSVYARDQNNADGLVALSGEWTQVEVIRLRTEGGGLGFGIVGGASTGVVVKTIIPGSPADKDRRLRPGDHVLQVGNISTHGMSSQQVASILRQQESVVEIIVGRPINFADRPPDTNG</sequence>
<protein>
    <submittedName>
        <fullName evidence="5">PDZ domain-containing protein</fullName>
    </submittedName>
</protein>
<dbReference type="PANTHER" id="PTHR19964:SF92">
    <property type="entry name" value="PATJ HOMOLOG"/>
    <property type="match status" value="1"/>
</dbReference>
<dbReference type="SMART" id="SM00228">
    <property type="entry name" value="PDZ"/>
    <property type="match status" value="1"/>
</dbReference>
<reference evidence="5" key="1">
    <citation type="submission" date="2016-04" db="UniProtKB">
        <authorList>
            <consortium name="WormBaseParasite"/>
        </authorList>
    </citation>
    <scope>IDENTIFICATION</scope>
</reference>
<reference evidence="3 4" key="2">
    <citation type="submission" date="2018-11" db="EMBL/GenBank/DDBJ databases">
        <authorList>
            <consortium name="Pathogen Informatics"/>
        </authorList>
    </citation>
    <scope>NUCLEOTIDE SEQUENCE [LARGE SCALE GENOMIC DNA]</scope>
    <source>
        <strain evidence="3 4">Costa Rica</strain>
    </source>
</reference>
<evidence type="ECO:0000313" key="3">
    <source>
        <dbReference type="EMBL" id="VDM55819.1"/>
    </source>
</evidence>
<proteinExistence type="predicted"/>
<dbReference type="InterPro" id="IPR001478">
    <property type="entry name" value="PDZ"/>
</dbReference>
<dbReference type="InterPro" id="IPR051342">
    <property type="entry name" value="PDZ_scaffold"/>
</dbReference>
<feature type="domain" description="PDZ" evidence="2">
    <location>
        <begin position="381"/>
        <end position="462"/>
    </location>
</feature>
<dbReference type="OrthoDB" id="6022242at2759"/>
<organism evidence="5">
    <name type="scientific">Angiostrongylus costaricensis</name>
    <name type="common">Nematode worm</name>
    <dbReference type="NCBI Taxonomy" id="334426"/>
    <lineage>
        <taxon>Eukaryota</taxon>
        <taxon>Metazoa</taxon>
        <taxon>Ecdysozoa</taxon>
        <taxon>Nematoda</taxon>
        <taxon>Chromadorea</taxon>
        <taxon>Rhabditida</taxon>
        <taxon>Rhabditina</taxon>
        <taxon>Rhabditomorpha</taxon>
        <taxon>Strongyloidea</taxon>
        <taxon>Metastrongylidae</taxon>
        <taxon>Angiostrongylus</taxon>
    </lineage>
</organism>
<feature type="region of interest" description="Disordered" evidence="1">
    <location>
        <begin position="76"/>
        <end position="161"/>
    </location>
</feature>
<name>A0A158PFN8_ANGCS</name>